<dbReference type="Gramene" id="KRH26208">
    <property type="protein sequence ID" value="KRH26208"/>
    <property type="gene ID" value="GLYMA_12G159600"/>
</dbReference>
<dbReference type="Gramene" id="KRH26209">
    <property type="protein sequence ID" value="KRH26209"/>
    <property type="gene ID" value="GLYMA_12G159600"/>
</dbReference>
<evidence type="ECO:0000313" key="6">
    <source>
        <dbReference type="EnsemblPlants" id="KRH26208"/>
    </source>
</evidence>
<dbReference type="OMA" id="MICKLAI"/>
<dbReference type="InterPro" id="IPR035979">
    <property type="entry name" value="RBD_domain_sf"/>
</dbReference>
<dbReference type="Pfam" id="PF00076">
    <property type="entry name" value="RRM_1"/>
    <property type="match status" value="2"/>
</dbReference>
<evidence type="ECO:0000259" key="4">
    <source>
        <dbReference type="PROSITE" id="PS50102"/>
    </source>
</evidence>
<dbReference type="eggNOG" id="KOG0118">
    <property type="taxonomic scope" value="Eukaryota"/>
</dbReference>
<dbReference type="RefSeq" id="XP_003541062.1">
    <property type="nucleotide sequence ID" value="XM_003541014.4"/>
</dbReference>
<dbReference type="EMBL" id="CM000845">
    <property type="protein sequence ID" value="KRH26208.1"/>
    <property type="molecule type" value="Genomic_DNA"/>
</dbReference>
<keyword evidence="7" id="KW-1185">Reference proteome</keyword>
<name>A0A0R4J4T4_SOYBN</name>
<dbReference type="PaxDb" id="3847-GLYMA12G19265.1"/>
<dbReference type="OrthoDB" id="1875751at2759"/>
<dbReference type="FunFam" id="3.30.70.330:FF:000529">
    <property type="entry name" value="UBP1-associated protein 2C isoform A"/>
    <property type="match status" value="1"/>
</dbReference>
<reference evidence="6" key="2">
    <citation type="submission" date="2018-02" db="UniProtKB">
        <authorList>
            <consortium name="EnsemblPlants"/>
        </authorList>
    </citation>
    <scope>IDENTIFICATION</scope>
    <source>
        <strain evidence="6">Williams 82</strain>
    </source>
</reference>
<feature type="region of interest" description="Disordered" evidence="3">
    <location>
        <begin position="241"/>
        <end position="324"/>
    </location>
</feature>
<dbReference type="SUPFAM" id="SSF54928">
    <property type="entry name" value="RNA-binding domain, RBD"/>
    <property type="match status" value="2"/>
</dbReference>
<sequence length="437" mass="44372">MDPTKKRKLDENGFINNDSSEPLKLSPSDARKLIERFTTDQLLDILQDTVARHPDVLAAVRAVSDPDVSQRKLFIRGLGWDTTTDGLRSLFSTYGDLEEAVVILDKATGKSKGYGFVTFRHVDGALLALREPSKRIDGRVTVTQLAAAGNSALNANAVDVALRKIYVANVPPDLPADKLLAHFSVYGEIEEGPLGFDKQTGKSKGFALFVYKSPEGAKAALIDPMKTVEGRQLSCKLAITDGKQGKRSGPDSGQAHHGNVQHGHGDGVGAGMGIPPNSGSGSGPGQYGGPGHYGPTVGMGSYGGFGGQPPMGNNNHPLNSSNPVPGSMAGAGGYGGGMGGPYGGYGGGPGSTGFAGAGGMGAGGGGVGGGGLGGAGGGSMYRLPGSGGMPAGGGGYPDSGHYGLSASSGYQNQHHPPSGASPVPRVPPMYPNVPPYY</sequence>
<feature type="compositionally biased region" description="Polar residues" evidence="3">
    <location>
        <begin position="405"/>
        <end position="415"/>
    </location>
</feature>
<feature type="region of interest" description="Disordered" evidence="3">
    <location>
        <begin position="400"/>
        <end position="437"/>
    </location>
</feature>
<dbReference type="SMR" id="A0A0R4J4T4"/>
<feature type="compositionally biased region" description="Polar residues" evidence="3">
    <location>
        <begin position="311"/>
        <end position="324"/>
    </location>
</feature>
<feature type="region of interest" description="Disordered" evidence="3">
    <location>
        <begin position="1"/>
        <end position="23"/>
    </location>
</feature>
<dbReference type="InterPro" id="IPR012677">
    <property type="entry name" value="Nucleotide-bd_a/b_plait_sf"/>
</dbReference>
<dbReference type="PANTHER" id="PTHR48024">
    <property type="entry name" value="GEO13361P1-RELATED"/>
    <property type="match status" value="1"/>
</dbReference>
<dbReference type="AlphaFoldDB" id="A0A0R4J4T4"/>
<feature type="compositionally biased region" description="Gly residues" evidence="3">
    <location>
        <begin position="300"/>
        <end position="309"/>
    </location>
</feature>
<dbReference type="PROSITE" id="PS50102">
    <property type="entry name" value="RRM"/>
    <property type="match status" value="2"/>
</dbReference>
<dbReference type="RefSeq" id="XP_006592545.1">
    <property type="nucleotide sequence ID" value="XM_006592482.3"/>
</dbReference>
<evidence type="ECO:0000256" key="1">
    <source>
        <dbReference type="ARBA" id="ARBA00022884"/>
    </source>
</evidence>
<dbReference type="GO" id="GO:0005634">
    <property type="term" value="C:nucleus"/>
    <property type="evidence" value="ECO:0000318"/>
    <property type="project" value="GO_Central"/>
</dbReference>
<dbReference type="EnsemblPlants" id="KRH26208">
    <property type="protein sequence ID" value="KRH26208"/>
    <property type="gene ID" value="GLYMA_12G159600"/>
</dbReference>
<dbReference type="EMBL" id="CM000845">
    <property type="protein sequence ID" value="KRH26210.1"/>
    <property type="molecule type" value="Genomic_DNA"/>
</dbReference>
<dbReference type="EnsemblPlants" id="KRH26210">
    <property type="protein sequence ID" value="KRH26210"/>
    <property type="gene ID" value="GLYMA_12G159600"/>
</dbReference>
<dbReference type="EnsemblPlants" id="KRH26209">
    <property type="protein sequence ID" value="KRH26209"/>
    <property type="gene ID" value="GLYMA_12G159600"/>
</dbReference>
<dbReference type="RefSeq" id="XP_006592544.1">
    <property type="nucleotide sequence ID" value="XM_006592481.4"/>
</dbReference>
<feature type="domain" description="RRM" evidence="4">
    <location>
        <begin position="163"/>
        <end position="240"/>
    </location>
</feature>
<evidence type="ECO:0000256" key="3">
    <source>
        <dbReference type="SAM" id="MobiDB-lite"/>
    </source>
</evidence>
<proteinExistence type="predicted"/>
<keyword evidence="1 2" id="KW-0694">RNA-binding</keyword>
<evidence type="ECO:0000313" key="5">
    <source>
        <dbReference type="EMBL" id="KRH26208.1"/>
    </source>
</evidence>
<dbReference type="GO" id="GO:0003729">
    <property type="term" value="F:mRNA binding"/>
    <property type="evidence" value="ECO:0000318"/>
    <property type="project" value="GO_Central"/>
</dbReference>
<feature type="domain" description="RRM" evidence="4">
    <location>
        <begin position="71"/>
        <end position="172"/>
    </location>
</feature>
<dbReference type="Gene3D" id="3.30.70.330">
    <property type="match status" value="2"/>
</dbReference>
<protein>
    <recommendedName>
        <fullName evidence="4">RRM domain-containing protein</fullName>
    </recommendedName>
</protein>
<dbReference type="GeneID" id="100794097"/>
<accession>A0A0R4J4T4</accession>
<dbReference type="InterPro" id="IPR050886">
    <property type="entry name" value="RNA-binding_reg"/>
</dbReference>
<dbReference type="Proteomes" id="UP000008827">
    <property type="component" value="Chromosome 12"/>
</dbReference>
<reference evidence="5 6" key="1">
    <citation type="journal article" date="2010" name="Nature">
        <title>Genome sequence of the palaeopolyploid soybean.</title>
        <authorList>
            <person name="Schmutz J."/>
            <person name="Cannon S.B."/>
            <person name="Schlueter J."/>
            <person name="Ma J."/>
            <person name="Mitros T."/>
            <person name="Nelson W."/>
            <person name="Hyten D.L."/>
            <person name="Song Q."/>
            <person name="Thelen J.J."/>
            <person name="Cheng J."/>
            <person name="Xu D."/>
            <person name="Hellsten U."/>
            <person name="May G.D."/>
            <person name="Yu Y."/>
            <person name="Sakurai T."/>
            <person name="Umezawa T."/>
            <person name="Bhattacharyya M.K."/>
            <person name="Sandhu D."/>
            <person name="Valliyodan B."/>
            <person name="Lindquist E."/>
            <person name="Peto M."/>
            <person name="Grant D."/>
            <person name="Shu S."/>
            <person name="Goodstein D."/>
            <person name="Barry K."/>
            <person name="Futrell-Griggs M."/>
            <person name="Abernathy B."/>
            <person name="Du J."/>
            <person name="Tian Z."/>
            <person name="Zhu L."/>
            <person name="Gill N."/>
            <person name="Joshi T."/>
            <person name="Libault M."/>
            <person name="Sethuraman A."/>
            <person name="Zhang X.-C."/>
            <person name="Shinozaki K."/>
            <person name="Nguyen H.T."/>
            <person name="Wing R.A."/>
            <person name="Cregan P."/>
            <person name="Specht J."/>
            <person name="Grimwood J."/>
            <person name="Rokhsar D."/>
            <person name="Stacey G."/>
            <person name="Shoemaker R.C."/>
            <person name="Jackson S.A."/>
        </authorList>
    </citation>
    <scope>NUCLEOTIDE SEQUENCE [LARGE SCALE GENOMIC DNA]</scope>
    <source>
        <strain evidence="6">cv. Williams 82</strain>
        <tissue evidence="5">Callus</tissue>
    </source>
</reference>
<dbReference type="PANTHER" id="PTHR48024:SF25">
    <property type="entry name" value="UBP1-ASSOCIATED PROTEIN 2C"/>
    <property type="match status" value="1"/>
</dbReference>
<reference evidence="5" key="3">
    <citation type="submission" date="2018-07" db="EMBL/GenBank/DDBJ databases">
        <title>WGS assembly of Glycine max.</title>
        <authorList>
            <person name="Schmutz J."/>
            <person name="Cannon S."/>
            <person name="Schlueter J."/>
            <person name="Ma J."/>
            <person name="Mitros T."/>
            <person name="Nelson W."/>
            <person name="Hyten D."/>
            <person name="Song Q."/>
            <person name="Thelen J."/>
            <person name="Cheng J."/>
            <person name="Xu D."/>
            <person name="Hellsten U."/>
            <person name="May G."/>
            <person name="Yu Y."/>
            <person name="Sakurai T."/>
            <person name="Umezawa T."/>
            <person name="Bhattacharyya M."/>
            <person name="Sandhu D."/>
            <person name="Valliyodan B."/>
            <person name="Lindquist E."/>
            <person name="Peto M."/>
            <person name="Grant D."/>
            <person name="Shu S."/>
            <person name="Goodstein D."/>
            <person name="Barry K."/>
            <person name="Futrell-Griggs M."/>
            <person name="Abernathy B."/>
            <person name="Du J."/>
            <person name="Tian Z."/>
            <person name="Zhu L."/>
            <person name="Gill N."/>
            <person name="Joshi T."/>
            <person name="Libault M."/>
            <person name="Sethuraman A."/>
            <person name="Zhang X."/>
            <person name="Shinozaki K."/>
            <person name="Nguyen H."/>
            <person name="Wing R."/>
            <person name="Cregan P."/>
            <person name="Specht J."/>
            <person name="Grimwood J."/>
            <person name="Rokhsar D."/>
            <person name="Stacey G."/>
            <person name="Shoemaker R."/>
            <person name="Jackson S."/>
        </authorList>
    </citation>
    <scope>NUCLEOTIDE SEQUENCE</scope>
    <source>
        <tissue evidence="5">Callus</tissue>
    </source>
</reference>
<dbReference type="Gramene" id="KRH26210">
    <property type="protein sequence ID" value="KRH26210"/>
    <property type="gene ID" value="GLYMA_12G159600"/>
</dbReference>
<dbReference type="InterPro" id="IPR000504">
    <property type="entry name" value="RRM_dom"/>
</dbReference>
<dbReference type="EMBL" id="CM000845">
    <property type="protein sequence ID" value="KRH26209.1"/>
    <property type="molecule type" value="Genomic_DNA"/>
</dbReference>
<dbReference type="KEGG" id="gmx:100794097"/>
<evidence type="ECO:0000256" key="2">
    <source>
        <dbReference type="PROSITE-ProRule" id="PRU00176"/>
    </source>
</evidence>
<dbReference type="STRING" id="3847.A0A0R4J4T4"/>
<dbReference type="SMART" id="SM00360">
    <property type="entry name" value="RRM"/>
    <property type="match status" value="2"/>
</dbReference>
<organism evidence="6">
    <name type="scientific">Glycine max</name>
    <name type="common">Soybean</name>
    <name type="synonym">Glycine hispida</name>
    <dbReference type="NCBI Taxonomy" id="3847"/>
    <lineage>
        <taxon>Eukaryota</taxon>
        <taxon>Viridiplantae</taxon>
        <taxon>Streptophyta</taxon>
        <taxon>Embryophyta</taxon>
        <taxon>Tracheophyta</taxon>
        <taxon>Spermatophyta</taxon>
        <taxon>Magnoliopsida</taxon>
        <taxon>eudicotyledons</taxon>
        <taxon>Gunneridae</taxon>
        <taxon>Pentapetalae</taxon>
        <taxon>rosids</taxon>
        <taxon>fabids</taxon>
        <taxon>Fabales</taxon>
        <taxon>Fabaceae</taxon>
        <taxon>Papilionoideae</taxon>
        <taxon>50 kb inversion clade</taxon>
        <taxon>NPAAA clade</taxon>
        <taxon>indigoferoid/millettioid clade</taxon>
        <taxon>Phaseoleae</taxon>
        <taxon>Glycine</taxon>
        <taxon>Glycine subgen. Soja</taxon>
    </lineage>
</organism>
<feature type="compositionally biased region" description="Gly residues" evidence="3">
    <location>
        <begin position="280"/>
        <end position="292"/>
    </location>
</feature>
<dbReference type="FunFam" id="3.30.70.330:FF:001109">
    <property type="entry name" value="UBP1-associated protein 2C isoform A"/>
    <property type="match status" value="1"/>
</dbReference>
<gene>
    <name evidence="6" type="primary">LOC100794097</name>
    <name evidence="5" type="ORF">GLYMA_12G159600</name>
</gene>
<evidence type="ECO:0000313" key="7">
    <source>
        <dbReference type="Proteomes" id="UP000008827"/>
    </source>
</evidence>
<feature type="compositionally biased region" description="Pro residues" evidence="3">
    <location>
        <begin position="424"/>
        <end position="437"/>
    </location>
</feature>